<dbReference type="EMBL" id="WUBL01000174">
    <property type="protein sequence ID" value="KAF2963920.1"/>
    <property type="molecule type" value="Genomic_DNA"/>
</dbReference>
<evidence type="ECO:0000256" key="1">
    <source>
        <dbReference type="SAM" id="MobiDB-lite"/>
    </source>
</evidence>
<dbReference type="Proteomes" id="UP000481858">
    <property type="component" value="Unassembled WGS sequence"/>
</dbReference>
<gene>
    <name evidence="2" type="ORF">GQX73_g9642</name>
</gene>
<dbReference type="OrthoDB" id="5194044at2759"/>
<feature type="compositionally biased region" description="Low complexity" evidence="1">
    <location>
        <begin position="54"/>
        <end position="69"/>
    </location>
</feature>
<dbReference type="InParanoid" id="A0A7C8IHY3"/>
<accession>A0A7C8IHY3</accession>
<feature type="region of interest" description="Disordered" evidence="1">
    <location>
        <begin position="1"/>
        <end position="88"/>
    </location>
</feature>
<sequence>MSDPEHYPKKQRRVSFATSNSPNVTKSHLSPPHRNSTPKPAINHNNVNKGSDIRSPPNNTRPPSRAPSPDRFAGIPTHTVTNTSQGLVIDGVLQPRGPTAHSYLGGSQPQFQPFPNGNYNQPIPSFINNPTQSYQVNMSSVAAGLMPDPNAAHYQPPVPDTTNGPFQYTYVPRSDPQYMMNGVAPGVNPGLYAPGVFPYQQAQPGMATAPIPMMAPGSQLPAMQAAYMPAPVANFPPGLMPSMNCSAVPNGPTYVATGVTQPTPPATPAGGFFPGGGYGGLEMGKTKGEIDAENQYNSLHNQMNEPQGIKPADNDVSRMYWCRELDGQWISRSRFSLDRMGNFRWYVTDNGVFYAKMLPE</sequence>
<feature type="compositionally biased region" description="Polar residues" evidence="1">
    <location>
        <begin position="16"/>
        <end position="49"/>
    </location>
</feature>
<keyword evidence="3" id="KW-1185">Reference proteome</keyword>
<evidence type="ECO:0000313" key="3">
    <source>
        <dbReference type="Proteomes" id="UP000481858"/>
    </source>
</evidence>
<protein>
    <submittedName>
        <fullName evidence="2">Uncharacterized protein</fullName>
    </submittedName>
</protein>
<name>A0A7C8IHY3_9PEZI</name>
<reference evidence="2 3" key="1">
    <citation type="submission" date="2019-12" db="EMBL/GenBank/DDBJ databases">
        <title>Draft genome sequence of the ascomycete Xylaria multiplex DSM 110363.</title>
        <authorList>
            <person name="Buettner E."/>
            <person name="Kellner H."/>
        </authorList>
    </citation>
    <scope>NUCLEOTIDE SEQUENCE [LARGE SCALE GENOMIC DNA]</scope>
    <source>
        <strain evidence="2 3">DSM 110363</strain>
    </source>
</reference>
<comment type="caution">
    <text evidence="2">The sequence shown here is derived from an EMBL/GenBank/DDBJ whole genome shotgun (WGS) entry which is preliminary data.</text>
</comment>
<evidence type="ECO:0000313" key="2">
    <source>
        <dbReference type="EMBL" id="KAF2963920.1"/>
    </source>
</evidence>
<proteinExistence type="predicted"/>
<dbReference type="AlphaFoldDB" id="A0A7C8IHY3"/>
<organism evidence="2 3">
    <name type="scientific">Xylaria multiplex</name>
    <dbReference type="NCBI Taxonomy" id="323545"/>
    <lineage>
        <taxon>Eukaryota</taxon>
        <taxon>Fungi</taxon>
        <taxon>Dikarya</taxon>
        <taxon>Ascomycota</taxon>
        <taxon>Pezizomycotina</taxon>
        <taxon>Sordariomycetes</taxon>
        <taxon>Xylariomycetidae</taxon>
        <taxon>Xylariales</taxon>
        <taxon>Xylariaceae</taxon>
        <taxon>Xylaria</taxon>
    </lineage>
</organism>